<evidence type="ECO:0000313" key="5">
    <source>
        <dbReference type="Proteomes" id="UP000035681"/>
    </source>
</evidence>
<dbReference type="Gene3D" id="2.40.128.20">
    <property type="match status" value="1"/>
</dbReference>
<evidence type="ECO:0000256" key="2">
    <source>
        <dbReference type="PROSITE-ProRule" id="PRU01005"/>
    </source>
</evidence>
<comment type="catalytic activity">
    <reaction evidence="1">
        <text>peroxynitrite = nitrate</text>
        <dbReference type="Rhea" id="RHEA:63116"/>
        <dbReference type="ChEBI" id="CHEBI:17632"/>
        <dbReference type="ChEBI" id="CHEBI:25941"/>
    </reaction>
    <physiologicalReaction direction="left-to-right" evidence="1">
        <dbReference type="Rhea" id="RHEA:63117"/>
    </physiologicalReaction>
</comment>
<dbReference type="WBParaSite" id="SSTP_0000831400.1">
    <property type="protein sequence ID" value="SSTP_0000831400.1"/>
    <property type="gene ID" value="SSTP_0000831400"/>
</dbReference>
<protein>
    <submittedName>
        <fullName evidence="6 7">ShKT domain-containing protein</fullName>
    </submittedName>
</protein>
<dbReference type="InterPro" id="IPR012674">
    <property type="entry name" value="Calycin"/>
</dbReference>
<dbReference type="InterPro" id="IPR003582">
    <property type="entry name" value="ShKT_dom"/>
</dbReference>
<dbReference type="SUPFAM" id="SSF50814">
    <property type="entry name" value="Lipocalins"/>
    <property type="match status" value="1"/>
</dbReference>
<evidence type="ECO:0000313" key="6">
    <source>
        <dbReference type="WBParaSite" id="SSTP_0000831400.1"/>
    </source>
</evidence>
<dbReference type="PANTHER" id="PTHR15854:SF4">
    <property type="entry name" value="PEROXYNITRITE ISOMERASE THAP4"/>
    <property type="match status" value="1"/>
</dbReference>
<dbReference type="SMART" id="SM00254">
    <property type="entry name" value="ShKT"/>
    <property type="match status" value="1"/>
</dbReference>
<evidence type="ECO:0000256" key="1">
    <source>
        <dbReference type="ARBA" id="ARBA00036993"/>
    </source>
</evidence>
<dbReference type="Proteomes" id="UP000035681">
    <property type="component" value="Unplaced"/>
</dbReference>
<evidence type="ECO:0000256" key="3">
    <source>
        <dbReference type="SAM" id="SignalP"/>
    </source>
</evidence>
<dbReference type="CDD" id="cd07828">
    <property type="entry name" value="lipocalin_heme-bd-THAP4-like"/>
    <property type="match status" value="1"/>
</dbReference>
<keyword evidence="3" id="KW-0732">Signal</keyword>
<dbReference type="Pfam" id="PF08768">
    <property type="entry name" value="THAP4_heme-bd"/>
    <property type="match status" value="1"/>
</dbReference>
<dbReference type="AlphaFoldDB" id="A0A0K0EFQ4"/>
<dbReference type="PROSITE" id="PS51670">
    <property type="entry name" value="SHKT"/>
    <property type="match status" value="1"/>
</dbReference>
<reference evidence="6" key="1">
    <citation type="submission" date="2015-08" db="UniProtKB">
        <authorList>
            <consortium name="WormBaseParasite"/>
        </authorList>
    </citation>
    <scope>IDENTIFICATION</scope>
</reference>
<dbReference type="WBParaSite" id="TCONS_00014776.p1">
    <property type="protein sequence ID" value="TCONS_00014776.p1"/>
    <property type="gene ID" value="XLOC_009997"/>
</dbReference>
<accession>A0A0K0EFQ4</accession>
<feature type="chain" id="PRO_5005327958" evidence="3">
    <location>
        <begin position="23"/>
        <end position="241"/>
    </location>
</feature>
<proteinExistence type="predicted"/>
<name>A0A0K0EFQ4_STRER</name>
<evidence type="ECO:0000313" key="7">
    <source>
        <dbReference type="WBParaSite" id="TCONS_00014776.p1"/>
    </source>
</evidence>
<evidence type="ECO:0000259" key="4">
    <source>
        <dbReference type="PROSITE" id="PS51670"/>
    </source>
</evidence>
<feature type="domain" description="ShKT" evidence="4">
    <location>
        <begin position="30"/>
        <end position="65"/>
    </location>
</feature>
<comment type="caution">
    <text evidence="2">Lacks conserved residue(s) required for the propagation of feature annotation.</text>
</comment>
<dbReference type="PANTHER" id="PTHR15854">
    <property type="entry name" value="THAP4 PROTEIN"/>
    <property type="match status" value="1"/>
</dbReference>
<keyword evidence="5" id="KW-1185">Reference proteome</keyword>
<sequence>MFRNFHILINIYFIIFSNISFATTEIERDCIDLDHNCSDWVSQNPSQCSNTDYIARSCKKSCGVCIKFSKRFDIKRLPENLRPLAWLVGIWRSEHDGKVTFPTIPKFTYGEQIEISIPDNELTARKALNYTANAWSINDQEELHTESGYITVKPGTNHVALNTVMSNGFVTIEEGEATYNHLKLKLIDIGRISFSRDLPVHDVLREWTLLDSTTLEARLDMETLTHRMQEHTFIRYKKIYP</sequence>
<dbReference type="InterPro" id="IPR045165">
    <property type="entry name" value="Nitrobindin"/>
</dbReference>
<dbReference type="Pfam" id="PF01549">
    <property type="entry name" value="ShK"/>
    <property type="match status" value="1"/>
</dbReference>
<dbReference type="InterPro" id="IPR014878">
    <property type="entry name" value="THAP4-like_heme-bd"/>
</dbReference>
<feature type="signal peptide" evidence="3">
    <location>
        <begin position="1"/>
        <end position="22"/>
    </location>
</feature>
<organism evidence="6">
    <name type="scientific">Strongyloides stercoralis</name>
    <name type="common">Threadworm</name>
    <dbReference type="NCBI Taxonomy" id="6248"/>
    <lineage>
        <taxon>Eukaryota</taxon>
        <taxon>Metazoa</taxon>
        <taxon>Ecdysozoa</taxon>
        <taxon>Nematoda</taxon>
        <taxon>Chromadorea</taxon>
        <taxon>Rhabditida</taxon>
        <taxon>Tylenchina</taxon>
        <taxon>Panagrolaimomorpha</taxon>
        <taxon>Strongyloidoidea</taxon>
        <taxon>Strongyloididae</taxon>
        <taxon>Strongyloides</taxon>
    </lineage>
</organism>